<evidence type="ECO:0000256" key="3">
    <source>
        <dbReference type="ARBA" id="ARBA00022825"/>
    </source>
</evidence>
<keyword evidence="4" id="KW-0732">Signal</keyword>
<proteinExistence type="predicted"/>
<keyword evidence="2" id="KW-0378">Hydrolase</keyword>
<feature type="domain" description="Peptidase S9 prolyl oligopeptidase catalytic" evidence="5">
    <location>
        <begin position="503"/>
        <end position="703"/>
    </location>
</feature>
<dbReference type="SUPFAM" id="SSF50993">
    <property type="entry name" value="Peptidase/esterase 'gauge' domain"/>
    <property type="match status" value="1"/>
</dbReference>
<organism evidence="7 8">
    <name type="scientific">Gimibacter soli</name>
    <dbReference type="NCBI Taxonomy" id="3024400"/>
    <lineage>
        <taxon>Bacteria</taxon>
        <taxon>Pseudomonadati</taxon>
        <taxon>Pseudomonadota</taxon>
        <taxon>Alphaproteobacteria</taxon>
        <taxon>Kordiimonadales</taxon>
        <taxon>Temperatibacteraceae</taxon>
        <taxon>Gimibacter</taxon>
    </lineage>
</organism>
<dbReference type="PRINTS" id="PR00862">
    <property type="entry name" value="PROLIGOPTASE"/>
</dbReference>
<dbReference type="Pfam" id="PF00326">
    <property type="entry name" value="Peptidase_S9"/>
    <property type="match status" value="1"/>
</dbReference>
<evidence type="ECO:0000313" key="7">
    <source>
        <dbReference type="EMBL" id="WCL55027.1"/>
    </source>
</evidence>
<dbReference type="GO" id="GO:0070012">
    <property type="term" value="F:oligopeptidase activity"/>
    <property type="evidence" value="ECO:0007669"/>
    <property type="project" value="TreeGrafter"/>
</dbReference>
<evidence type="ECO:0000256" key="4">
    <source>
        <dbReference type="SAM" id="SignalP"/>
    </source>
</evidence>
<dbReference type="EMBL" id="CP116805">
    <property type="protein sequence ID" value="WCL55027.1"/>
    <property type="molecule type" value="Genomic_DNA"/>
</dbReference>
<dbReference type="Gene3D" id="2.130.10.120">
    <property type="entry name" value="Prolyl oligopeptidase, N-terminal domain"/>
    <property type="match status" value="1"/>
</dbReference>
<dbReference type="GO" id="GO:0006508">
    <property type="term" value="P:proteolysis"/>
    <property type="evidence" value="ECO:0007669"/>
    <property type="project" value="UniProtKB-KW"/>
</dbReference>
<dbReference type="InterPro" id="IPR023302">
    <property type="entry name" value="Pept_S9A_N"/>
</dbReference>
<dbReference type="GO" id="GO:0004252">
    <property type="term" value="F:serine-type endopeptidase activity"/>
    <property type="evidence" value="ECO:0007669"/>
    <property type="project" value="InterPro"/>
</dbReference>
<dbReference type="PANTHER" id="PTHR42881:SF13">
    <property type="entry name" value="PROLYL ENDOPEPTIDASE"/>
    <property type="match status" value="1"/>
</dbReference>
<dbReference type="AlphaFoldDB" id="A0AAE9XRN7"/>
<evidence type="ECO:0000259" key="6">
    <source>
        <dbReference type="Pfam" id="PF02897"/>
    </source>
</evidence>
<feature type="chain" id="PRO_5041951734" evidence="4">
    <location>
        <begin position="23"/>
        <end position="709"/>
    </location>
</feature>
<keyword evidence="8" id="KW-1185">Reference proteome</keyword>
<keyword evidence="1" id="KW-0645">Protease</keyword>
<feature type="domain" description="Peptidase S9A N-terminal" evidence="6">
    <location>
        <begin position="26"/>
        <end position="433"/>
    </location>
</feature>
<evidence type="ECO:0000313" key="8">
    <source>
        <dbReference type="Proteomes" id="UP001217500"/>
    </source>
</evidence>
<dbReference type="InterPro" id="IPR002470">
    <property type="entry name" value="Peptidase_S9A"/>
</dbReference>
<keyword evidence="3" id="KW-0720">Serine protease</keyword>
<name>A0AAE9XRN7_9PROT</name>
<dbReference type="SUPFAM" id="SSF53474">
    <property type="entry name" value="alpha/beta-Hydrolases"/>
    <property type="match status" value="1"/>
</dbReference>
<dbReference type="InterPro" id="IPR029058">
    <property type="entry name" value="AB_hydrolase_fold"/>
</dbReference>
<dbReference type="InterPro" id="IPR001375">
    <property type="entry name" value="Peptidase_S9_cat"/>
</dbReference>
<accession>A0AAE9XRN7</accession>
<dbReference type="Pfam" id="PF02897">
    <property type="entry name" value="Peptidase_S9_N"/>
    <property type="match status" value="1"/>
</dbReference>
<protein>
    <submittedName>
        <fullName evidence="7">Prolyl oligopeptidase family serine peptidase</fullName>
    </submittedName>
</protein>
<feature type="signal peptide" evidence="4">
    <location>
        <begin position="1"/>
        <end position="22"/>
    </location>
</feature>
<sequence length="709" mass="77127">MTIARLLAATAAACLVAACEPAADTKKSETPETAAMTEATDPYLWLEEVEGEKALEWVTEKNAASAKVLDADPRYQGFVDALKADYESSDKITPASLSHGKVYELWQDDKNVRGLWRVADWASYKSGSPAWETLLDLDALAEAEHENWVWKGKSCFGDRCILNLSRGGSDATVRREFDLKAKAFVDGGFATPESKGGVTWEDADTLLVSVDFGEGTLTTSGYPRQVRRWKRGTPLDSAELVFEGSVDDVSSQAYSSHRMDGEHIGIVSAPDFFTEAHWLLVDGKPQELKLPHTIELQGYVGDWVILTLRADWAPEGASAKAGDLVALKVSDALGGTAGNSLTTIFSPSEKESINSIALGRDRILVSAIEDVKARLKVARLEGDGFALTSVDLPDNAAITSLTSDEDTDATLFTVESFLMPTTLYALDAEGGDAVATVQSLPARFDAANLVAEQHFATSKDGTKVPYFLIRPKDAPMDGTTPTLMFGYGGFEISITPQYLSGVSKLWVENGGAFAFANIRGGGEYGPAWHQAALKENRQRAYDDFIAISEDMIASGLTSTPHLGIQGRSNGGLLMGAMLTQRPDLFGAIICGVPLIDMKRYNKLLAGASWMGEYGNPDIPEEWDYISKYSPYQHIEAGKPYPEMFVYTSTKDDRVHPGHARKMTAKLESLGYPVLYYENMEGGHAGSANLPQLARREALQTVYALQKLKD</sequence>
<gene>
    <name evidence="7" type="ORF">PH603_04545</name>
</gene>
<evidence type="ECO:0000256" key="2">
    <source>
        <dbReference type="ARBA" id="ARBA00022801"/>
    </source>
</evidence>
<dbReference type="KEGG" id="gso:PH603_04545"/>
<dbReference type="PANTHER" id="PTHR42881">
    <property type="entry name" value="PROLYL ENDOPEPTIDASE"/>
    <property type="match status" value="1"/>
</dbReference>
<dbReference type="Proteomes" id="UP001217500">
    <property type="component" value="Chromosome"/>
</dbReference>
<dbReference type="PROSITE" id="PS51257">
    <property type="entry name" value="PROKAR_LIPOPROTEIN"/>
    <property type="match status" value="1"/>
</dbReference>
<evidence type="ECO:0000256" key="1">
    <source>
        <dbReference type="ARBA" id="ARBA00022670"/>
    </source>
</evidence>
<evidence type="ECO:0000259" key="5">
    <source>
        <dbReference type="Pfam" id="PF00326"/>
    </source>
</evidence>
<reference evidence="7" key="1">
    <citation type="submission" date="2023-01" db="EMBL/GenBank/DDBJ databases">
        <title>The genome sequence of Kordiimonadaceae bacterium 6D33.</title>
        <authorList>
            <person name="Liu Y."/>
        </authorList>
    </citation>
    <scope>NUCLEOTIDE SEQUENCE</scope>
    <source>
        <strain evidence="7">6D33</strain>
    </source>
</reference>
<dbReference type="InterPro" id="IPR051167">
    <property type="entry name" value="Prolyl_oligopep/macrocyclase"/>
</dbReference>
<dbReference type="Gene3D" id="3.40.50.1820">
    <property type="entry name" value="alpha/beta hydrolase"/>
    <property type="match status" value="1"/>
</dbReference>
<dbReference type="RefSeq" id="WP_289504779.1">
    <property type="nucleotide sequence ID" value="NZ_CP116805.1"/>
</dbReference>
<dbReference type="GO" id="GO:0005829">
    <property type="term" value="C:cytosol"/>
    <property type="evidence" value="ECO:0007669"/>
    <property type="project" value="TreeGrafter"/>
</dbReference>